<accession>A0AA86QSB0</accession>
<keyword evidence="2 4" id="KW-0119">Carbohydrate metabolism</keyword>
<organism evidence="5">
    <name type="scientific">Hexamita inflata</name>
    <dbReference type="NCBI Taxonomy" id="28002"/>
    <lineage>
        <taxon>Eukaryota</taxon>
        <taxon>Metamonada</taxon>
        <taxon>Diplomonadida</taxon>
        <taxon>Hexamitidae</taxon>
        <taxon>Hexamitinae</taxon>
        <taxon>Hexamita</taxon>
    </lineage>
</organism>
<dbReference type="EC" id="3.2.1.2" evidence="4"/>
<sequence length="428" mass="48763">MLQVLQVLSVDVLVLMPYDTINNQGKIKNIQFLNDSFKKLKEGNVHGIAIDVWWGIVERNPSQYNFEGYLQVFELAKSYNLKVRPILSFHKCTGNVSISIPQWALETAKRQSLLFQDQWGYQSDEYIAISADNQKVFPTGANQLYRTPLDIYSDFMTAFNDMAINYLNDETILQIQIGLGPNGELRYPSHPSAKWKYPGIGAFQAFDPLMLKDFQSSANKSGFDYNFPPTDAGSYNSKPDQTTFFVSGYNKSFGGFFMNFYQNYLLAHAQSILERARYIFQTPLVTKVACVYWWYGHSSHAAELTTGYYNSNGHNSYSHLAETFGNVIFDFSCFEINDADKSRENSGCMPDELIDRVLGAVQQQNGQTMSGANSEENYIKSAFTKIISKLANGKKTIKYFLHKQLSQTMLQEQNFNVFIDFVNNAKDI</sequence>
<evidence type="ECO:0000256" key="3">
    <source>
        <dbReference type="ARBA" id="ARBA00023326"/>
    </source>
</evidence>
<dbReference type="InterPro" id="IPR001554">
    <property type="entry name" value="Glyco_hydro_14"/>
</dbReference>
<dbReference type="InterPro" id="IPR017853">
    <property type="entry name" value="GH"/>
</dbReference>
<evidence type="ECO:0000313" key="7">
    <source>
        <dbReference type="Proteomes" id="UP001642409"/>
    </source>
</evidence>
<name>A0AA86QSB0_9EUKA</name>
<keyword evidence="4" id="KW-0326">Glycosidase</keyword>
<dbReference type="AlphaFoldDB" id="A0AA86QSB0"/>
<dbReference type="EMBL" id="CAXDID020000531">
    <property type="protein sequence ID" value="CAL6100519.1"/>
    <property type="molecule type" value="Genomic_DNA"/>
</dbReference>
<dbReference type="Gene3D" id="3.20.20.80">
    <property type="entry name" value="Glycosidases"/>
    <property type="match status" value="1"/>
</dbReference>
<dbReference type="PANTHER" id="PTHR31352">
    <property type="entry name" value="BETA-AMYLASE 1, CHLOROPLASTIC"/>
    <property type="match status" value="1"/>
</dbReference>
<dbReference type="SUPFAM" id="SSF51445">
    <property type="entry name" value="(Trans)glycosidases"/>
    <property type="match status" value="1"/>
</dbReference>
<dbReference type="Pfam" id="PF01373">
    <property type="entry name" value="Glyco_hydro_14"/>
    <property type="match status" value="1"/>
</dbReference>
<gene>
    <name evidence="5" type="ORF">HINF_LOCUS44755</name>
    <name evidence="6" type="ORF">HINF_LOCUS70594</name>
</gene>
<dbReference type="EMBL" id="CATOUU010000883">
    <property type="protein sequence ID" value="CAI9957110.1"/>
    <property type="molecule type" value="Genomic_DNA"/>
</dbReference>
<reference evidence="5" key="1">
    <citation type="submission" date="2023-06" db="EMBL/GenBank/DDBJ databases">
        <authorList>
            <person name="Kurt Z."/>
        </authorList>
    </citation>
    <scope>NUCLEOTIDE SEQUENCE</scope>
</reference>
<keyword evidence="4" id="KW-0378">Hydrolase</keyword>
<dbReference type="PANTHER" id="PTHR31352:SF1">
    <property type="entry name" value="BETA-AMYLASE 3, CHLOROPLASTIC"/>
    <property type="match status" value="1"/>
</dbReference>
<protein>
    <recommendedName>
        <fullName evidence="4">Beta-amylase</fullName>
        <ecNumber evidence="4">3.2.1.2</ecNumber>
    </recommendedName>
</protein>
<dbReference type="GO" id="GO:0016161">
    <property type="term" value="F:beta-amylase activity"/>
    <property type="evidence" value="ECO:0007669"/>
    <property type="project" value="UniProtKB-EC"/>
</dbReference>
<comment type="similarity">
    <text evidence="1 4">Belongs to the glycosyl hydrolase 14 family.</text>
</comment>
<dbReference type="GO" id="GO:0000272">
    <property type="term" value="P:polysaccharide catabolic process"/>
    <property type="evidence" value="ECO:0007669"/>
    <property type="project" value="UniProtKB-KW"/>
</dbReference>
<evidence type="ECO:0000313" key="5">
    <source>
        <dbReference type="EMBL" id="CAI9957110.1"/>
    </source>
</evidence>
<keyword evidence="3 4" id="KW-0624">Polysaccharide degradation</keyword>
<proteinExistence type="inferred from homology"/>
<dbReference type="Proteomes" id="UP001642409">
    <property type="component" value="Unassembled WGS sequence"/>
</dbReference>
<keyword evidence="7" id="KW-1185">Reference proteome</keyword>
<evidence type="ECO:0000256" key="4">
    <source>
        <dbReference type="RuleBase" id="RU000509"/>
    </source>
</evidence>
<comment type="catalytic activity">
    <reaction evidence="4">
        <text>Hydrolysis of (1-&gt;4)-alpha-D-glucosidic linkages in polysaccharides so as to remove successive maltose units from the non-reducing ends of the chains.</text>
        <dbReference type="EC" id="3.2.1.2"/>
    </reaction>
</comment>
<evidence type="ECO:0000313" key="6">
    <source>
        <dbReference type="EMBL" id="CAL6100519.1"/>
    </source>
</evidence>
<dbReference type="PRINTS" id="PR00750">
    <property type="entry name" value="BETAAMYLASE"/>
</dbReference>
<reference evidence="6 7" key="2">
    <citation type="submission" date="2024-07" db="EMBL/GenBank/DDBJ databases">
        <authorList>
            <person name="Akdeniz Z."/>
        </authorList>
    </citation>
    <scope>NUCLEOTIDE SEQUENCE [LARGE SCALE GENOMIC DNA]</scope>
</reference>
<comment type="caution">
    <text evidence="5">The sequence shown here is derived from an EMBL/GenBank/DDBJ whole genome shotgun (WGS) entry which is preliminary data.</text>
</comment>
<evidence type="ECO:0000256" key="2">
    <source>
        <dbReference type="ARBA" id="ARBA00023277"/>
    </source>
</evidence>
<evidence type="ECO:0000256" key="1">
    <source>
        <dbReference type="ARBA" id="ARBA00005652"/>
    </source>
</evidence>